<dbReference type="EMBL" id="JADFTS010000009">
    <property type="protein sequence ID" value="KAF9588199.1"/>
    <property type="molecule type" value="Genomic_DNA"/>
</dbReference>
<evidence type="ECO:0000313" key="3">
    <source>
        <dbReference type="Proteomes" id="UP000631114"/>
    </source>
</evidence>
<keyword evidence="3" id="KW-1185">Reference proteome</keyword>
<comment type="caution">
    <text evidence="2">The sequence shown here is derived from an EMBL/GenBank/DDBJ whole genome shotgun (WGS) entry which is preliminary data.</text>
</comment>
<organism evidence="2 3">
    <name type="scientific">Coptis chinensis</name>
    <dbReference type="NCBI Taxonomy" id="261450"/>
    <lineage>
        <taxon>Eukaryota</taxon>
        <taxon>Viridiplantae</taxon>
        <taxon>Streptophyta</taxon>
        <taxon>Embryophyta</taxon>
        <taxon>Tracheophyta</taxon>
        <taxon>Spermatophyta</taxon>
        <taxon>Magnoliopsida</taxon>
        <taxon>Ranunculales</taxon>
        <taxon>Ranunculaceae</taxon>
        <taxon>Coptidoideae</taxon>
        <taxon>Coptis</taxon>
    </lineage>
</organism>
<evidence type="ECO:0000256" key="1">
    <source>
        <dbReference type="SAM" id="MobiDB-lite"/>
    </source>
</evidence>
<sequence length="162" mass="18305">MRYLAKKKLSKEVERLQNPQGGTSKALSWRETRKSPRKRKENNDDMRGTQVGLDNLSDLGSFAKEATSSACPTGDEANQLSLPLLTNSKETLRRGSLCDDGHDLRQWLRRILECFGYLKFKAFYRCVVALGQGLYLEGPNAFFVKPLTTEYSRRQVKGNGLA</sequence>
<accession>A0A835GWH3</accession>
<proteinExistence type="predicted"/>
<feature type="region of interest" description="Disordered" evidence="1">
    <location>
        <begin position="1"/>
        <end position="52"/>
    </location>
</feature>
<protein>
    <submittedName>
        <fullName evidence="2">Uncharacterized protein</fullName>
    </submittedName>
</protein>
<gene>
    <name evidence="2" type="ORF">IFM89_008213</name>
</gene>
<reference evidence="2 3" key="1">
    <citation type="submission" date="2020-10" db="EMBL/GenBank/DDBJ databases">
        <title>The Coptis chinensis genome and diversification of protoberbering-type alkaloids.</title>
        <authorList>
            <person name="Wang B."/>
            <person name="Shu S."/>
            <person name="Song C."/>
            <person name="Liu Y."/>
        </authorList>
    </citation>
    <scope>NUCLEOTIDE SEQUENCE [LARGE SCALE GENOMIC DNA]</scope>
    <source>
        <strain evidence="2">HL-2020</strain>
        <tissue evidence="2">Leaf</tissue>
    </source>
</reference>
<name>A0A835GWH3_9MAGN</name>
<dbReference type="AlphaFoldDB" id="A0A835GWH3"/>
<dbReference type="Proteomes" id="UP000631114">
    <property type="component" value="Unassembled WGS sequence"/>
</dbReference>
<feature type="compositionally biased region" description="Polar residues" evidence="1">
    <location>
        <begin position="17"/>
        <end position="26"/>
    </location>
</feature>
<evidence type="ECO:0000313" key="2">
    <source>
        <dbReference type="EMBL" id="KAF9588199.1"/>
    </source>
</evidence>